<feature type="transmembrane region" description="Helical" evidence="1">
    <location>
        <begin position="115"/>
        <end position="131"/>
    </location>
</feature>
<feature type="transmembrane region" description="Helical" evidence="1">
    <location>
        <begin position="60"/>
        <end position="77"/>
    </location>
</feature>
<feature type="transmembrane region" description="Helical" evidence="1">
    <location>
        <begin position="83"/>
        <end position="103"/>
    </location>
</feature>
<feature type="transmembrane region" description="Helical" evidence="1">
    <location>
        <begin position="185"/>
        <end position="202"/>
    </location>
</feature>
<feature type="transmembrane region" description="Helical" evidence="1">
    <location>
        <begin position="36"/>
        <end position="53"/>
    </location>
</feature>
<keyword evidence="3" id="KW-1185">Reference proteome</keyword>
<protein>
    <submittedName>
        <fullName evidence="2">DUF4129 domain-containing protein</fullName>
    </submittedName>
</protein>
<evidence type="ECO:0000313" key="3">
    <source>
        <dbReference type="Proteomes" id="UP001084197"/>
    </source>
</evidence>
<organism evidence="2 3">
    <name type="scientific">Natronobacillus azotifigens</name>
    <dbReference type="NCBI Taxonomy" id="472978"/>
    <lineage>
        <taxon>Bacteria</taxon>
        <taxon>Bacillati</taxon>
        <taxon>Bacillota</taxon>
        <taxon>Bacilli</taxon>
        <taxon>Bacillales</taxon>
        <taxon>Bacillaceae</taxon>
        <taxon>Natronobacillus</taxon>
    </lineage>
</organism>
<dbReference type="RefSeq" id="WP_268778526.1">
    <property type="nucleotide sequence ID" value="NZ_JAPRAT010000001.1"/>
</dbReference>
<name>A0A9J6R926_9BACI</name>
<keyword evidence="1" id="KW-1133">Transmembrane helix</keyword>
<feature type="transmembrane region" description="Helical" evidence="1">
    <location>
        <begin position="143"/>
        <end position="164"/>
    </location>
</feature>
<dbReference type="AlphaFoldDB" id="A0A9J6R926"/>
<comment type="caution">
    <text evidence="2">The sequence shown here is derived from an EMBL/GenBank/DDBJ whole genome shotgun (WGS) entry which is preliminary data.</text>
</comment>
<evidence type="ECO:0000313" key="2">
    <source>
        <dbReference type="EMBL" id="MCZ0701764.1"/>
    </source>
</evidence>
<evidence type="ECO:0000256" key="1">
    <source>
        <dbReference type="SAM" id="Phobius"/>
    </source>
</evidence>
<gene>
    <name evidence="2" type="ORF">OWO01_00885</name>
</gene>
<dbReference type="Proteomes" id="UP001084197">
    <property type="component" value="Unassembled WGS sequence"/>
</dbReference>
<accession>A0A9J6R926</accession>
<proteinExistence type="predicted"/>
<feature type="transmembrane region" description="Helical" evidence="1">
    <location>
        <begin position="264"/>
        <end position="285"/>
    </location>
</feature>
<keyword evidence="1" id="KW-0812">Transmembrane</keyword>
<keyword evidence="1" id="KW-0472">Membrane</keyword>
<reference evidence="2" key="1">
    <citation type="submission" date="2022-11" db="EMBL/GenBank/DDBJ databases">
        <title>WGS of Natronobacillus azotifigens 24KS-1, an anaerobic diazotrophic haloalkaliphile from soda-rich habitats.</title>
        <authorList>
            <person name="Sorokin D.Y."/>
            <person name="Merkel A.Y."/>
        </authorList>
    </citation>
    <scope>NUCLEOTIDE SEQUENCE</scope>
    <source>
        <strain evidence="2">24KS-1</strain>
    </source>
</reference>
<dbReference type="EMBL" id="JAPRAT010000001">
    <property type="protein sequence ID" value="MCZ0701764.1"/>
    <property type="molecule type" value="Genomic_DNA"/>
</dbReference>
<sequence length="438" mass="52251">MKRYMMKFFYSFLEYLALFPVFLWFNGLLLSNTFDGFDWFYLLGYYWLGIMVGSWFNKQVLQWGNILLLSGIFIYFFDMNTLWITLLVFVLMSAILYRGILYANESSDQIFRLELMWAFSVPLYFISYPIFRWAATFDYDENLLSFVGVVFMVLLLFLLNNDHLKNATLAKGDRKRINHKVLRQNRFYLIMLFVVVFLITQYNVVRSVLSYFARSVFQFFLWLLQLFQGSPEEEGRIGPAGEMDFFVTEETSERSRLAEIIDQILYTVITILLIIAVLILVYIAFKKLSRLLVRFSQFVRHIIGVLANKSDKWNQTSKTGYDDEKESLLELNWHKKIVDNTKKFVRKRFAKRINWEKLTDQEKVRFLYKQFIIQAERDGYQIQASDTALEAVTLVNDEWILTEHERETLAKLYSRARYSNEPLEDVKILDQFTKLHHK</sequence>
<feature type="transmembrane region" description="Helical" evidence="1">
    <location>
        <begin position="12"/>
        <end position="30"/>
    </location>
</feature>